<organism evidence="4 5">
    <name type="scientific">Tuber magnatum</name>
    <name type="common">white Piedmont truffle</name>
    <dbReference type="NCBI Taxonomy" id="42249"/>
    <lineage>
        <taxon>Eukaryota</taxon>
        <taxon>Fungi</taxon>
        <taxon>Dikarya</taxon>
        <taxon>Ascomycota</taxon>
        <taxon>Pezizomycotina</taxon>
        <taxon>Pezizomycetes</taxon>
        <taxon>Pezizales</taxon>
        <taxon>Tuberaceae</taxon>
        <taxon>Tuber</taxon>
    </lineage>
</organism>
<reference evidence="4 5" key="1">
    <citation type="submission" date="2018-03" db="EMBL/GenBank/DDBJ databases">
        <title>Genomes of Pezizomycetes fungi and the evolution of truffles.</title>
        <authorList>
            <person name="Murat C."/>
            <person name="Payen T."/>
            <person name="Noel B."/>
            <person name="Kuo A."/>
            <person name="Martin F.M."/>
        </authorList>
    </citation>
    <scope>NUCLEOTIDE SEQUENCE [LARGE SCALE GENOMIC DNA]</scope>
    <source>
        <strain evidence="4">091103-1</strain>
    </source>
</reference>
<gene>
    <name evidence="4" type="ORF">C7212DRAFT_231006</name>
</gene>
<protein>
    <submittedName>
        <fullName evidence="4">Uncharacterized protein</fullName>
    </submittedName>
</protein>
<dbReference type="Gene3D" id="3.30.1120.90">
    <property type="entry name" value="Nucleosome assembly protein"/>
    <property type="match status" value="1"/>
</dbReference>
<dbReference type="STRING" id="42249.A0A317SC98"/>
<dbReference type="Pfam" id="PF00956">
    <property type="entry name" value="NAP"/>
    <property type="match status" value="1"/>
</dbReference>
<evidence type="ECO:0000256" key="1">
    <source>
        <dbReference type="ARBA" id="ARBA00009947"/>
    </source>
</evidence>
<dbReference type="OrthoDB" id="19419at2759"/>
<dbReference type="Proteomes" id="UP000246991">
    <property type="component" value="Unassembled WGS sequence"/>
</dbReference>
<comment type="similarity">
    <text evidence="1 2">Belongs to the nucleosome assembly protein (NAP) family.</text>
</comment>
<dbReference type="EMBL" id="PYWC01000133">
    <property type="protein sequence ID" value="PWW71818.1"/>
    <property type="molecule type" value="Genomic_DNA"/>
</dbReference>
<dbReference type="GO" id="GO:0005634">
    <property type="term" value="C:nucleus"/>
    <property type="evidence" value="ECO:0007669"/>
    <property type="project" value="InterPro"/>
</dbReference>
<dbReference type="AlphaFoldDB" id="A0A317SC98"/>
<dbReference type="InterPro" id="IPR037231">
    <property type="entry name" value="NAP-like_sf"/>
</dbReference>
<name>A0A317SC98_9PEZI</name>
<dbReference type="SUPFAM" id="SSF143113">
    <property type="entry name" value="NAP-like"/>
    <property type="match status" value="1"/>
</dbReference>
<comment type="caution">
    <text evidence="4">The sequence shown here is derived from an EMBL/GenBank/DDBJ whole genome shotgun (WGS) entry which is preliminary data.</text>
</comment>
<evidence type="ECO:0000256" key="3">
    <source>
        <dbReference type="SAM" id="MobiDB-lite"/>
    </source>
</evidence>
<dbReference type="PANTHER" id="PTHR11875">
    <property type="entry name" value="TESTIS-SPECIFIC Y-ENCODED PROTEIN"/>
    <property type="match status" value="1"/>
</dbReference>
<evidence type="ECO:0000256" key="2">
    <source>
        <dbReference type="RuleBase" id="RU003876"/>
    </source>
</evidence>
<evidence type="ECO:0000313" key="4">
    <source>
        <dbReference type="EMBL" id="PWW71818.1"/>
    </source>
</evidence>
<accession>A0A317SC98</accession>
<evidence type="ECO:0000313" key="5">
    <source>
        <dbReference type="Proteomes" id="UP000246991"/>
    </source>
</evidence>
<dbReference type="InterPro" id="IPR002164">
    <property type="entry name" value="NAP_family"/>
</dbReference>
<dbReference type="GO" id="GO:0006334">
    <property type="term" value="P:nucleosome assembly"/>
    <property type="evidence" value="ECO:0007669"/>
    <property type="project" value="InterPro"/>
</dbReference>
<feature type="region of interest" description="Disordered" evidence="3">
    <location>
        <begin position="131"/>
        <end position="156"/>
    </location>
</feature>
<keyword evidence="5" id="KW-1185">Reference proteome</keyword>
<proteinExistence type="inferred from homology"/>
<sequence>MTEGIDNQAMGEHLGNLAALEREFDALEVQTLRLTYNSHLPLFQKRDAITSQIEGFWPLVIEQTSSMHSFDEHITPEDGHLLRSLRSMTFTRPDVDNEPRTIRLSFTFGENDFFEDTVLAKTFVFGKRGQMSSRCRSPSLGGAQEWDEGWRGDEKT</sequence>